<protein>
    <recommendedName>
        <fullName evidence="3">CBM1 domain-containing protein</fullName>
    </recommendedName>
</protein>
<evidence type="ECO:0000256" key="1">
    <source>
        <dbReference type="ARBA" id="ARBA00022729"/>
    </source>
</evidence>
<dbReference type="GO" id="GO:0005576">
    <property type="term" value="C:extracellular region"/>
    <property type="evidence" value="ECO:0007669"/>
    <property type="project" value="InterPro"/>
</dbReference>
<keyword evidence="2" id="KW-1133">Transmembrane helix</keyword>
<keyword evidence="5" id="KW-1185">Reference proteome</keyword>
<dbReference type="SUPFAM" id="SSF57180">
    <property type="entry name" value="Cellulose-binding domain"/>
    <property type="match status" value="1"/>
</dbReference>
<feature type="domain" description="CBM1" evidence="3">
    <location>
        <begin position="173"/>
        <end position="209"/>
    </location>
</feature>
<evidence type="ECO:0000313" key="5">
    <source>
        <dbReference type="Proteomes" id="UP000604046"/>
    </source>
</evidence>
<dbReference type="InterPro" id="IPR017853">
    <property type="entry name" value="GH"/>
</dbReference>
<dbReference type="InterPro" id="IPR035971">
    <property type="entry name" value="CBD_sf"/>
</dbReference>
<dbReference type="PROSITE" id="PS51164">
    <property type="entry name" value="CBM1_2"/>
    <property type="match status" value="1"/>
</dbReference>
<keyword evidence="1" id="KW-0732">Signal</keyword>
<keyword evidence="2" id="KW-0472">Membrane</keyword>
<evidence type="ECO:0000259" key="3">
    <source>
        <dbReference type="PROSITE" id="PS51164"/>
    </source>
</evidence>
<dbReference type="GO" id="GO:0030248">
    <property type="term" value="F:cellulose binding"/>
    <property type="evidence" value="ECO:0007669"/>
    <property type="project" value="InterPro"/>
</dbReference>
<feature type="transmembrane region" description="Helical" evidence="2">
    <location>
        <begin position="32"/>
        <end position="54"/>
    </location>
</feature>
<dbReference type="SMART" id="SM00236">
    <property type="entry name" value="fCBD"/>
    <property type="match status" value="1"/>
</dbReference>
<dbReference type="Pfam" id="PF00734">
    <property type="entry name" value="CBM_1"/>
    <property type="match status" value="1"/>
</dbReference>
<dbReference type="OrthoDB" id="406631at2759"/>
<name>A0A812T1Y3_9DINO</name>
<dbReference type="EMBL" id="CAJNDS010002514">
    <property type="protein sequence ID" value="CAE7506545.1"/>
    <property type="molecule type" value="Genomic_DNA"/>
</dbReference>
<sequence>MHYRSVDAGGGLDDLEEPTQARSVPCRVDRRWQGPLVLLVLGCLVCSLAFWDGADLMKRLKSMRWSSLVQAWTQGADHNQLGTEMADDGLLGIPFIKSMPEEPSPDSHVTKEEVELGISQLAVARVDCWNPCHSKAGWCHWCGRGRACCRQGADDPAECRGFGGSWRHECVRIPSPAGGQCGGYGWQGSRHCVPGYACIPVSRHYSECRLAEAARENCAAPYSVCGGWYDNAPWENCCADGHQCAQISVGLGLKASKCVPLSLLHAGQSCMAHCQAAGECAWCGAGNACCSRSGKGGPIECRDAQFLTFETFQCVASKYSPTVKHWGQECLPHCRGPGMCNWCGEGSACCREGDAGDPRECHGVRSFSRSDSHVCVRPVQKVFEDHVQQDCWQPCDKVPGYCSWCGQGMACCRKGAQNDPYECHGVTSFSRHDRHVCVLPLSAKPPSLLSASSSIVNHVGKDCWYECGGSGFCSWCGAGNACCRFGAHFDAEECSGATDFSSVQHHVCVAVPSIINKVQISSQRIIFNGRELGAGGKVRGVAGTGTHAEEASDAGVDAIRTWSLQQSVGALKTLKALKAKGQGRELKVAAGIYLSTYKDKYEGEFCKLDHAWWKEQLREILSNVTMHRNDPGLLWWQAGNELELQTDWAGGSECMWRRLEWVVRHIKVADPNHPVGTAIAGFHAVKVGRINSLCPSLDFLGLNVYGGDAYKIPQKLWSAGWTRPYAITEFGAAGAWMVPRSPWKAPMEPSSTQKAMGLRQIHQECLAQESCLGTFAFMWGWKWEHTPTWFSTFNEWRATGFDEPASDVVQSMQEVWTGKAPRHPAPKITAIKVWGLEGPTPAPLGVTVQRGAVLRVDVSAVDMPNNDAKAWENNDVVWVLTGDNPASPSQAAATIPGAVQVCQGTSPRDKLTALVPTARLEEGHAYRLYAFVRDHVPQSGGECLPPQDGGDCDLAVRWILSEGTNLHADWYPGLSPASSYAEVQEFLHESGKCPPPCQARKGVTEAYVNMPFKVCHDATFPEPCAREIHNLERNLSTNPRDFPGLSPTSSSKELQAFLHGRSPSLCPAPCDHCEAS</sequence>
<comment type="caution">
    <text evidence="4">The sequence shown here is derived from an EMBL/GenBank/DDBJ whole genome shotgun (WGS) entry which is preliminary data.</text>
</comment>
<organism evidence="4 5">
    <name type="scientific">Symbiodinium natans</name>
    <dbReference type="NCBI Taxonomy" id="878477"/>
    <lineage>
        <taxon>Eukaryota</taxon>
        <taxon>Sar</taxon>
        <taxon>Alveolata</taxon>
        <taxon>Dinophyceae</taxon>
        <taxon>Suessiales</taxon>
        <taxon>Symbiodiniaceae</taxon>
        <taxon>Symbiodinium</taxon>
    </lineage>
</organism>
<dbReference type="Proteomes" id="UP000604046">
    <property type="component" value="Unassembled WGS sequence"/>
</dbReference>
<proteinExistence type="predicted"/>
<dbReference type="SUPFAM" id="SSF51445">
    <property type="entry name" value="(Trans)glycosidases"/>
    <property type="match status" value="1"/>
</dbReference>
<dbReference type="Gene3D" id="3.20.20.80">
    <property type="entry name" value="Glycosidases"/>
    <property type="match status" value="1"/>
</dbReference>
<reference evidence="4" key="1">
    <citation type="submission" date="2021-02" db="EMBL/GenBank/DDBJ databases">
        <authorList>
            <person name="Dougan E. K."/>
            <person name="Rhodes N."/>
            <person name="Thang M."/>
            <person name="Chan C."/>
        </authorList>
    </citation>
    <scope>NUCLEOTIDE SEQUENCE</scope>
</reference>
<dbReference type="GO" id="GO:0005975">
    <property type="term" value="P:carbohydrate metabolic process"/>
    <property type="evidence" value="ECO:0007669"/>
    <property type="project" value="InterPro"/>
</dbReference>
<dbReference type="AlphaFoldDB" id="A0A812T1Y3"/>
<accession>A0A812T1Y3</accession>
<keyword evidence="2" id="KW-0812">Transmembrane</keyword>
<dbReference type="InterPro" id="IPR000254">
    <property type="entry name" value="CBD"/>
</dbReference>
<evidence type="ECO:0000256" key="2">
    <source>
        <dbReference type="SAM" id="Phobius"/>
    </source>
</evidence>
<evidence type="ECO:0000313" key="4">
    <source>
        <dbReference type="EMBL" id="CAE7506545.1"/>
    </source>
</evidence>
<gene>
    <name evidence="4" type="ORF">SNAT2548_LOCUS28373</name>
</gene>